<protein>
    <submittedName>
        <fullName evidence="1">Replication-associated protein</fullName>
    </submittedName>
</protein>
<evidence type="ECO:0000313" key="1">
    <source>
        <dbReference type="EMBL" id="QTE03367.1"/>
    </source>
</evidence>
<dbReference type="EMBL" id="MW182757">
    <property type="protein sequence ID" value="QTE03367.1"/>
    <property type="molecule type" value="Genomic_DNA"/>
</dbReference>
<proteinExistence type="predicted"/>
<name>A0A8A4XB77_9VIRU</name>
<sequence length="183" mass="21675">MRTFAPYDKTKQAPRATEKARRVRTATEWDIRIDCDQTYVEEIIANLKKSRDLIHYALVSGLEQPDEVKYGSKDVHCHIALIVEYHMRRDQVLALCRGHLKKTDEYCTPRNRKFTYAGWFLHHTKLDWKLVLEPPQRLEIGTLPDDEVTDENKKEVLRMIKKFGSDEEAHETIMRIKFAKYLQ</sequence>
<organism evidence="1">
    <name type="scientific">Grus japonensis CRESS-DNA-virus sp</name>
    <dbReference type="NCBI Taxonomy" id="2815045"/>
    <lineage>
        <taxon>Viruses</taxon>
        <taxon>Monodnaviria</taxon>
        <taxon>Shotokuvirae</taxon>
        <taxon>Cressdnaviricota</taxon>
    </lineage>
</organism>
<reference evidence="1" key="1">
    <citation type="submission" date="2020-10" db="EMBL/GenBank/DDBJ databases">
        <title>CRESS DNA virus dark matter in the feces of wild birds.</title>
        <authorList>
            <person name="Yang S."/>
            <person name="Zhang W."/>
        </authorList>
    </citation>
    <scope>NUCLEOTIDE SEQUENCE</scope>
    <source>
        <strain evidence="1">Cra70cir4</strain>
    </source>
</reference>
<accession>A0A8A4XB77</accession>